<evidence type="ECO:0000256" key="4">
    <source>
        <dbReference type="ARBA" id="ARBA00023012"/>
    </source>
</evidence>
<evidence type="ECO:0000256" key="7">
    <source>
        <dbReference type="ARBA" id="ARBA00023163"/>
    </source>
</evidence>
<protein>
    <submittedName>
        <fullName evidence="11">Response regulator</fullName>
    </submittedName>
</protein>
<dbReference type="RefSeq" id="WP_210655785.1">
    <property type="nucleotide sequence ID" value="NZ_JAGKSP010000001.1"/>
</dbReference>
<dbReference type="PROSITE" id="PS00041">
    <property type="entry name" value="HTH_ARAC_FAMILY_1"/>
    <property type="match status" value="1"/>
</dbReference>
<keyword evidence="6" id="KW-0238">DNA-binding</keyword>
<evidence type="ECO:0000259" key="9">
    <source>
        <dbReference type="PROSITE" id="PS01124"/>
    </source>
</evidence>
<dbReference type="InterPro" id="IPR020449">
    <property type="entry name" value="Tscrpt_reg_AraC-type_HTH"/>
</dbReference>
<dbReference type="InterPro" id="IPR001789">
    <property type="entry name" value="Sig_transdc_resp-reg_receiver"/>
</dbReference>
<feature type="domain" description="HTH araC/xylS-type" evidence="9">
    <location>
        <begin position="436"/>
        <end position="534"/>
    </location>
</feature>
<dbReference type="InterPro" id="IPR018060">
    <property type="entry name" value="HTH_AraC"/>
</dbReference>
<comment type="caution">
    <text evidence="11">The sequence shown here is derived from an EMBL/GenBank/DDBJ whole genome shotgun (WGS) entry which is preliminary data.</text>
</comment>
<keyword evidence="2" id="KW-0963">Cytoplasm</keyword>
<dbReference type="Gene3D" id="3.40.50.2300">
    <property type="match status" value="1"/>
</dbReference>
<keyword evidence="5" id="KW-0805">Transcription regulation</keyword>
<proteinExistence type="predicted"/>
<reference evidence="11 12" key="1">
    <citation type="submission" date="2021-04" db="EMBL/GenBank/DDBJ databases">
        <title>Paenibacillus sp. DLE-14 whole genome sequence.</title>
        <authorList>
            <person name="Ham Y.J."/>
        </authorList>
    </citation>
    <scope>NUCLEOTIDE SEQUENCE [LARGE SCALE GENOMIC DNA]</scope>
    <source>
        <strain evidence="11 12">DLE-14</strain>
    </source>
</reference>
<dbReference type="SMART" id="SM00448">
    <property type="entry name" value="REC"/>
    <property type="match status" value="1"/>
</dbReference>
<dbReference type="InterPro" id="IPR051552">
    <property type="entry name" value="HptR"/>
</dbReference>
<evidence type="ECO:0000256" key="1">
    <source>
        <dbReference type="ARBA" id="ARBA00004496"/>
    </source>
</evidence>
<evidence type="ECO:0000256" key="6">
    <source>
        <dbReference type="ARBA" id="ARBA00023125"/>
    </source>
</evidence>
<dbReference type="InterPro" id="IPR011006">
    <property type="entry name" value="CheY-like_superfamily"/>
</dbReference>
<feature type="modified residue" description="4-aspartylphosphate" evidence="8">
    <location>
        <position position="55"/>
    </location>
</feature>
<comment type="subcellular location">
    <subcellularLocation>
        <location evidence="1">Cytoplasm</location>
    </subcellularLocation>
</comment>
<dbReference type="PANTHER" id="PTHR42713:SF3">
    <property type="entry name" value="TRANSCRIPTIONAL REGULATORY PROTEIN HPTR"/>
    <property type="match status" value="1"/>
</dbReference>
<evidence type="ECO:0000259" key="10">
    <source>
        <dbReference type="PROSITE" id="PS50110"/>
    </source>
</evidence>
<dbReference type="SMART" id="SM00342">
    <property type="entry name" value="HTH_ARAC"/>
    <property type="match status" value="1"/>
</dbReference>
<dbReference type="PRINTS" id="PR00032">
    <property type="entry name" value="HTHARAC"/>
</dbReference>
<dbReference type="Proteomes" id="UP000673394">
    <property type="component" value="Unassembled WGS sequence"/>
</dbReference>
<evidence type="ECO:0000313" key="12">
    <source>
        <dbReference type="Proteomes" id="UP000673394"/>
    </source>
</evidence>
<dbReference type="InterPro" id="IPR018062">
    <property type="entry name" value="HTH_AraC-typ_CS"/>
</dbReference>
<dbReference type="PANTHER" id="PTHR42713">
    <property type="entry name" value="HISTIDINE KINASE-RELATED"/>
    <property type="match status" value="1"/>
</dbReference>
<dbReference type="Pfam" id="PF00072">
    <property type="entry name" value="Response_reg"/>
    <property type="match status" value="1"/>
</dbReference>
<evidence type="ECO:0000256" key="5">
    <source>
        <dbReference type="ARBA" id="ARBA00023015"/>
    </source>
</evidence>
<keyword evidence="12" id="KW-1185">Reference proteome</keyword>
<dbReference type="SUPFAM" id="SSF46689">
    <property type="entry name" value="Homeodomain-like"/>
    <property type="match status" value="2"/>
</dbReference>
<accession>A0ABS5C990</accession>
<evidence type="ECO:0000256" key="2">
    <source>
        <dbReference type="ARBA" id="ARBA00022490"/>
    </source>
</evidence>
<name>A0ABS5C990_9BACL</name>
<dbReference type="CDD" id="cd17536">
    <property type="entry name" value="REC_YesN-like"/>
    <property type="match status" value="1"/>
</dbReference>
<dbReference type="Gene3D" id="1.10.10.60">
    <property type="entry name" value="Homeodomain-like"/>
    <property type="match status" value="2"/>
</dbReference>
<evidence type="ECO:0000256" key="3">
    <source>
        <dbReference type="ARBA" id="ARBA00022553"/>
    </source>
</evidence>
<keyword evidence="4" id="KW-0902">Two-component regulatory system</keyword>
<gene>
    <name evidence="11" type="ORF">I8J30_04620</name>
</gene>
<dbReference type="PROSITE" id="PS01124">
    <property type="entry name" value="HTH_ARAC_FAMILY_2"/>
    <property type="match status" value="1"/>
</dbReference>
<organism evidence="11 12">
    <name type="scientific">Paenibacillus lignilyticus</name>
    <dbReference type="NCBI Taxonomy" id="1172615"/>
    <lineage>
        <taxon>Bacteria</taxon>
        <taxon>Bacillati</taxon>
        <taxon>Bacillota</taxon>
        <taxon>Bacilli</taxon>
        <taxon>Bacillales</taxon>
        <taxon>Paenibacillaceae</taxon>
        <taxon>Paenibacillus</taxon>
    </lineage>
</organism>
<keyword evidence="3 8" id="KW-0597">Phosphoprotein</keyword>
<dbReference type="InterPro" id="IPR009057">
    <property type="entry name" value="Homeodomain-like_sf"/>
</dbReference>
<keyword evidence="7" id="KW-0804">Transcription</keyword>
<evidence type="ECO:0000256" key="8">
    <source>
        <dbReference type="PROSITE-ProRule" id="PRU00169"/>
    </source>
</evidence>
<dbReference type="PROSITE" id="PS50110">
    <property type="entry name" value="RESPONSE_REGULATORY"/>
    <property type="match status" value="1"/>
</dbReference>
<dbReference type="EMBL" id="JAGKSP010000001">
    <property type="protein sequence ID" value="MBP3961985.1"/>
    <property type="molecule type" value="Genomic_DNA"/>
</dbReference>
<feature type="domain" description="Response regulatory" evidence="10">
    <location>
        <begin position="3"/>
        <end position="120"/>
    </location>
</feature>
<evidence type="ECO:0000313" key="11">
    <source>
        <dbReference type="EMBL" id="MBP3961985.1"/>
    </source>
</evidence>
<sequence length="539" mass="61798">MVSMLVVDDEIYALKGIAQGIDWSDLPIQSIWEAEDVFQSIRVLEEHPVDLVISDIEMPGMNGLELLRWIRDNKPQTLTIFLTGHARFDYAQEAMHNGCFDYILKPVDHDDLKSIVKRAITEIGMRRERQQIEQLVDANRRQWTSQLPILVERFWQELLAGRVRLSPERLHRQMESYQIPLTASSKVLPVLLSIEQWDIELDARDESIMEYALRKSAAEIILGNWPGTVLQDRNELNMALLYLDESEIADRDLLLRRCAEYVQACQIYFHCRVSCYVGEAAAIGGLAGALERLQHLERANVSAPQSVQDAATQAGIETVGTDTGIPIPSFTDWGALLDNGGHEQLVIQLEETLKRWQVEQASREALELFHYGFLNMLYRAAYLKGFSIYDVYTVQELKDIQAARNSQQLMIWAGRMVTKMGQALAERPRDASAVIAKVKAFIQEHVHTELTRDGIAAHVYRNPAYLSRLFRKETGLSLSDYMTELRIERAKHFLVETNDKVSNIAEEVGYVHFSYFAKLFKKMTGLSPQDYRKKHQNLR</sequence>
<dbReference type="Pfam" id="PF12833">
    <property type="entry name" value="HTH_18"/>
    <property type="match status" value="1"/>
</dbReference>
<dbReference type="SUPFAM" id="SSF52172">
    <property type="entry name" value="CheY-like"/>
    <property type="match status" value="1"/>
</dbReference>